<evidence type="ECO:0000313" key="2">
    <source>
        <dbReference type="Proteomes" id="UP000078492"/>
    </source>
</evidence>
<reference evidence="1 2" key="1">
    <citation type="submission" date="2015-09" db="EMBL/GenBank/DDBJ databases">
        <title>Trachymyrmex cornetzi WGS genome.</title>
        <authorList>
            <person name="Nygaard S."/>
            <person name="Hu H."/>
            <person name="Boomsma J."/>
            <person name="Zhang G."/>
        </authorList>
    </citation>
    <scope>NUCLEOTIDE SEQUENCE [LARGE SCALE GENOMIC DNA]</scope>
    <source>
        <strain evidence="1">Tcor2-1</strain>
        <tissue evidence="1">Whole body</tissue>
    </source>
</reference>
<accession>A0A151J487</accession>
<organism evidence="1 2">
    <name type="scientific">Trachymyrmex cornetzi</name>
    <dbReference type="NCBI Taxonomy" id="471704"/>
    <lineage>
        <taxon>Eukaryota</taxon>
        <taxon>Metazoa</taxon>
        <taxon>Ecdysozoa</taxon>
        <taxon>Arthropoda</taxon>
        <taxon>Hexapoda</taxon>
        <taxon>Insecta</taxon>
        <taxon>Pterygota</taxon>
        <taxon>Neoptera</taxon>
        <taxon>Endopterygota</taxon>
        <taxon>Hymenoptera</taxon>
        <taxon>Apocrita</taxon>
        <taxon>Aculeata</taxon>
        <taxon>Formicoidea</taxon>
        <taxon>Formicidae</taxon>
        <taxon>Myrmicinae</taxon>
        <taxon>Trachymyrmex</taxon>
    </lineage>
</organism>
<keyword evidence="2" id="KW-1185">Reference proteome</keyword>
<dbReference type="EMBL" id="KQ980165">
    <property type="protein sequence ID" value="KYN17401.1"/>
    <property type="molecule type" value="Genomic_DNA"/>
</dbReference>
<evidence type="ECO:0000313" key="1">
    <source>
        <dbReference type="EMBL" id="KYN17401.1"/>
    </source>
</evidence>
<dbReference type="AlphaFoldDB" id="A0A151J487"/>
<proteinExistence type="predicted"/>
<gene>
    <name evidence="1" type="ORF">ALC57_10310</name>
</gene>
<protein>
    <submittedName>
        <fullName evidence="1">Uncharacterized protein</fullName>
    </submittedName>
</protein>
<dbReference type="Proteomes" id="UP000078492">
    <property type="component" value="Unassembled WGS sequence"/>
</dbReference>
<name>A0A151J487_9HYME</name>
<sequence length="83" mass="9686">MDAISEDTSFHDPISVRQTTAVHNSFRICEIARTITRLYNVFEKHNDELAITDPNDAHQDEFVSIQERFYQRDNCEDPANQIT</sequence>